<name>A0A0E9PXG8_ANGAN</name>
<accession>A0A0E9PXG8</accession>
<reference evidence="1" key="2">
    <citation type="journal article" date="2015" name="Fish Shellfish Immunol.">
        <title>Early steps in the European eel (Anguilla anguilla)-Vibrio vulnificus interaction in the gills: Role of the RtxA13 toxin.</title>
        <authorList>
            <person name="Callol A."/>
            <person name="Pajuelo D."/>
            <person name="Ebbesson L."/>
            <person name="Teles M."/>
            <person name="MacKenzie S."/>
            <person name="Amaro C."/>
        </authorList>
    </citation>
    <scope>NUCLEOTIDE SEQUENCE</scope>
</reference>
<organism evidence="1">
    <name type="scientific">Anguilla anguilla</name>
    <name type="common">European freshwater eel</name>
    <name type="synonym">Muraena anguilla</name>
    <dbReference type="NCBI Taxonomy" id="7936"/>
    <lineage>
        <taxon>Eukaryota</taxon>
        <taxon>Metazoa</taxon>
        <taxon>Chordata</taxon>
        <taxon>Craniata</taxon>
        <taxon>Vertebrata</taxon>
        <taxon>Euteleostomi</taxon>
        <taxon>Actinopterygii</taxon>
        <taxon>Neopterygii</taxon>
        <taxon>Teleostei</taxon>
        <taxon>Anguilliformes</taxon>
        <taxon>Anguillidae</taxon>
        <taxon>Anguilla</taxon>
    </lineage>
</organism>
<proteinExistence type="predicted"/>
<evidence type="ECO:0000313" key="1">
    <source>
        <dbReference type="EMBL" id="JAH09204.1"/>
    </source>
</evidence>
<dbReference type="EMBL" id="GBXM01099373">
    <property type="protein sequence ID" value="JAH09204.1"/>
    <property type="molecule type" value="Transcribed_RNA"/>
</dbReference>
<reference evidence="1" key="1">
    <citation type="submission" date="2014-11" db="EMBL/GenBank/DDBJ databases">
        <authorList>
            <person name="Amaro Gonzalez C."/>
        </authorList>
    </citation>
    <scope>NUCLEOTIDE SEQUENCE</scope>
</reference>
<dbReference type="AlphaFoldDB" id="A0A0E9PXG8"/>
<protein>
    <submittedName>
        <fullName evidence="1">Uncharacterized protein</fullName>
    </submittedName>
</protein>
<sequence>MSYTLPPYHFEVYCNLIFGGRLSQMLSLSQ</sequence>